<dbReference type="Gene3D" id="2.60.40.1180">
    <property type="entry name" value="Golgi alpha-mannosidase II"/>
    <property type="match status" value="1"/>
</dbReference>
<dbReference type="KEGG" id="tet:TTHERM_00136050"/>
<dbReference type="Pfam" id="PF17801">
    <property type="entry name" value="Melibiase_C"/>
    <property type="match status" value="1"/>
</dbReference>
<evidence type="ECO:0000313" key="11">
    <source>
        <dbReference type="Proteomes" id="UP000009168"/>
    </source>
</evidence>
<dbReference type="SUPFAM" id="SSF51011">
    <property type="entry name" value="Glycosyl hydrolase domain"/>
    <property type="match status" value="1"/>
</dbReference>
<dbReference type="InParanoid" id="I7MKK3"/>
<dbReference type="GO" id="GO:0009311">
    <property type="term" value="P:oligosaccharide metabolic process"/>
    <property type="evidence" value="ECO:0007669"/>
    <property type="project" value="TreeGrafter"/>
</dbReference>
<dbReference type="PANTHER" id="PTHR11452">
    <property type="entry name" value="ALPHA-GALACTOSIDASE/ALPHA-N-ACETYLGALACTOSAMINIDASE"/>
    <property type="match status" value="1"/>
</dbReference>
<keyword evidence="5 7" id="KW-0378">Hydrolase</keyword>
<dbReference type="HOGENOM" id="CLU_013093_0_0_1"/>
<evidence type="ECO:0000256" key="4">
    <source>
        <dbReference type="ARBA" id="ARBA00022729"/>
    </source>
</evidence>
<dbReference type="eggNOG" id="KOG2366">
    <property type="taxonomic scope" value="Eukaryota"/>
</dbReference>
<reference evidence="11" key="1">
    <citation type="journal article" date="2006" name="PLoS Biol.">
        <title>Macronuclear genome sequence of the ciliate Tetrahymena thermophila, a model eukaryote.</title>
        <authorList>
            <person name="Eisen J.A."/>
            <person name="Coyne R.S."/>
            <person name="Wu M."/>
            <person name="Wu D."/>
            <person name="Thiagarajan M."/>
            <person name="Wortman J.R."/>
            <person name="Badger J.H."/>
            <person name="Ren Q."/>
            <person name="Amedeo P."/>
            <person name="Jones K.M."/>
            <person name="Tallon L.J."/>
            <person name="Delcher A.L."/>
            <person name="Salzberg S.L."/>
            <person name="Silva J.C."/>
            <person name="Haas B.J."/>
            <person name="Majoros W.H."/>
            <person name="Farzad M."/>
            <person name="Carlton J.M."/>
            <person name="Smith R.K. Jr."/>
            <person name="Garg J."/>
            <person name="Pearlman R.E."/>
            <person name="Karrer K.M."/>
            <person name="Sun L."/>
            <person name="Manning G."/>
            <person name="Elde N.C."/>
            <person name="Turkewitz A.P."/>
            <person name="Asai D.J."/>
            <person name="Wilkes D.E."/>
            <person name="Wang Y."/>
            <person name="Cai H."/>
            <person name="Collins K."/>
            <person name="Stewart B.A."/>
            <person name="Lee S.R."/>
            <person name="Wilamowska K."/>
            <person name="Weinberg Z."/>
            <person name="Ruzzo W.L."/>
            <person name="Wloga D."/>
            <person name="Gaertig J."/>
            <person name="Frankel J."/>
            <person name="Tsao C.-C."/>
            <person name="Gorovsky M.A."/>
            <person name="Keeling P.J."/>
            <person name="Waller R.F."/>
            <person name="Patron N.J."/>
            <person name="Cherry J.M."/>
            <person name="Stover N.A."/>
            <person name="Krieger C.J."/>
            <person name="del Toro C."/>
            <person name="Ryder H.F."/>
            <person name="Williamson S.C."/>
            <person name="Barbeau R.A."/>
            <person name="Hamilton E.P."/>
            <person name="Orias E."/>
        </authorList>
    </citation>
    <scope>NUCLEOTIDE SEQUENCE [LARGE SCALE GENOMIC DNA]</scope>
    <source>
        <strain evidence="11">SB210</strain>
    </source>
</reference>
<dbReference type="STRING" id="312017.I7MKK3"/>
<evidence type="ECO:0000256" key="5">
    <source>
        <dbReference type="ARBA" id="ARBA00022801"/>
    </source>
</evidence>
<evidence type="ECO:0000259" key="9">
    <source>
        <dbReference type="Pfam" id="PF17801"/>
    </source>
</evidence>
<dbReference type="AlphaFoldDB" id="I7MKK3"/>
<dbReference type="RefSeq" id="XP_001019686.1">
    <property type="nucleotide sequence ID" value="XM_001019686.1"/>
</dbReference>
<keyword evidence="4 8" id="KW-0732">Signal</keyword>
<proteinExistence type="inferred from homology"/>
<dbReference type="EC" id="3.2.1.22" evidence="3 7"/>
<keyword evidence="7" id="KW-1015">Disulfide bond</keyword>
<dbReference type="GO" id="GO:0016139">
    <property type="term" value="P:glycoside catabolic process"/>
    <property type="evidence" value="ECO:0007669"/>
    <property type="project" value="TreeGrafter"/>
</dbReference>
<dbReference type="Pfam" id="PF16499">
    <property type="entry name" value="Melibiase_2"/>
    <property type="match status" value="1"/>
</dbReference>
<dbReference type="Gene3D" id="3.20.20.70">
    <property type="entry name" value="Aldolase class I"/>
    <property type="match status" value="1"/>
</dbReference>
<evidence type="ECO:0000256" key="6">
    <source>
        <dbReference type="ARBA" id="ARBA00023295"/>
    </source>
</evidence>
<dbReference type="SUPFAM" id="SSF51445">
    <property type="entry name" value="(Trans)glycosidases"/>
    <property type="match status" value="1"/>
</dbReference>
<comment type="catalytic activity">
    <reaction evidence="1 7">
        <text>Hydrolysis of terminal, non-reducing alpha-D-galactose residues in alpha-D-galactosides, including galactose oligosaccharides, galactomannans and galactolipids.</text>
        <dbReference type="EC" id="3.2.1.22"/>
    </reaction>
</comment>
<sequence length="417" mass="47189">MKVHQVILLLCLSFAAVHSLDNGLANVPPLGWSTWNLFWCNTNCTALPDLCVSEKNIKEIADAMVASGLHKLGYEYVNVDDCYLAKERDPVTQKLLPDPVNFPSGMKNLGDYIHGKGLKYGMYNDVGTHTCGGYPGSKDHYALDIATFKEWGVDYLKMDGCYEELPVYHYDYTDLHEQIDSQNANIVYECSWPAYVMKPNEFDWAYLRSICNTWRTYGDDIRDNWGSVKGIIEYWATEDIAKYSAPGSFHMADFLTTGQGGMTDDEYRTQFNLWSMWSSPIMLSTDLRNMTAATFDIISNAEVIQTVSQDPLVKQATRVRTINGVDVWVKELVQAHNYAVAFVNMNDTESLSATINFADILPNVQNQEFIVRDLWLHQDLSLAAQSFTSQTLAPHQSQLIKIELNLAATKNMRKEVA</sequence>
<feature type="domain" description="Alpha galactosidase C-terminal" evidence="9">
    <location>
        <begin position="324"/>
        <end position="402"/>
    </location>
</feature>
<gene>
    <name evidence="10" type="ORF">TTHERM_00136050</name>
</gene>
<comment type="similarity">
    <text evidence="2 7">Belongs to the glycosyl hydrolase 27 family.</text>
</comment>
<dbReference type="InterPro" id="IPR013780">
    <property type="entry name" value="Glyco_hydro_b"/>
</dbReference>
<dbReference type="EMBL" id="GG662639">
    <property type="protein sequence ID" value="EAR99441.1"/>
    <property type="molecule type" value="Genomic_DNA"/>
</dbReference>
<dbReference type="FunFam" id="3.20.20.70:FF:000197">
    <property type="entry name" value="Alpha-galactosidase"/>
    <property type="match status" value="1"/>
</dbReference>
<protein>
    <recommendedName>
        <fullName evidence="3 7">Alpha-galactosidase</fullName>
        <ecNumber evidence="3 7">3.2.1.22</ecNumber>
    </recommendedName>
    <alternativeName>
        <fullName evidence="7">Melibiase</fullName>
    </alternativeName>
</protein>
<feature type="signal peptide" evidence="8">
    <location>
        <begin position="1"/>
        <end position="19"/>
    </location>
</feature>
<keyword evidence="11" id="KW-1185">Reference proteome</keyword>
<evidence type="ECO:0000256" key="2">
    <source>
        <dbReference type="ARBA" id="ARBA00009743"/>
    </source>
</evidence>
<evidence type="ECO:0000256" key="3">
    <source>
        <dbReference type="ARBA" id="ARBA00012755"/>
    </source>
</evidence>
<dbReference type="InterPro" id="IPR013785">
    <property type="entry name" value="Aldolase_TIM"/>
</dbReference>
<dbReference type="PANTHER" id="PTHR11452:SF83">
    <property type="entry name" value="ALPHA-GALACTOSIDASE"/>
    <property type="match status" value="1"/>
</dbReference>
<name>I7MKK3_TETTS</name>
<evidence type="ECO:0000313" key="10">
    <source>
        <dbReference type="EMBL" id="EAR99441.1"/>
    </source>
</evidence>
<dbReference type="InterPro" id="IPR017853">
    <property type="entry name" value="GH"/>
</dbReference>
<dbReference type="PRINTS" id="PR00740">
    <property type="entry name" value="GLHYDRLASE27"/>
</dbReference>
<dbReference type="CDD" id="cd14792">
    <property type="entry name" value="GH27"/>
    <property type="match status" value="1"/>
</dbReference>
<feature type="chain" id="PRO_5003712311" description="Alpha-galactosidase" evidence="8">
    <location>
        <begin position="20"/>
        <end position="417"/>
    </location>
</feature>
<evidence type="ECO:0000256" key="1">
    <source>
        <dbReference type="ARBA" id="ARBA00001255"/>
    </source>
</evidence>
<dbReference type="Proteomes" id="UP000009168">
    <property type="component" value="Unassembled WGS sequence"/>
</dbReference>
<accession>I7MKK3</accession>
<organism evidence="10 11">
    <name type="scientific">Tetrahymena thermophila (strain SB210)</name>
    <dbReference type="NCBI Taxonomy" id="312017"/>
    <lineage>
        <taxon>Eukaryota</taxon>
        <taxon>Sar</taxon>
        <taxon>Alveolata</taxon>
        <taxon>Ciliophora</taxon>
        <taxon>Intramacronucleata</taxon>
        <taxon>Oligohymenophorea</taxon>
        <taxon>Hymenostomatida</taxon>
        <taxon>Tetrahymenina</taxon>
        <taxon>Tetrahymenidae</taxon>
        <taxon>Tetrahymena</taxon>
    </lineage>
</organism>
<dbReference type="GO" id="GO:0005737">
    <property type="term" value="C:cytoplasm"/>
    <property type="evidence" value="ECO:0007669"/>
    <property type="project" value="TreeGrafter"/>
</dbReference>
<dbReference type="GO" id="GO:0004557">
    <property type="term" value="F:alpha-galactosidase activity"/>
    <property type="evidence" value="ECO:0007669"/>
    <property type="project" value="UniProtKB-EC"/>
</dbReference>
<keyword evidence="6 7" id="KW-0326">Glycosidase</keyword>
<dbReference type="InterPro" id="IPR041233">
    <property type="entry name" value="Melibiase_C"/>
</dbReference>
<dbReference type="GeneID" id="7822963"/>
<dbReference type="OMA" id="NWARFMC"/>
<evidence type="ECO:0000256" key="7">
    <source>
        <dbReference type="RuleBase" id="RU361168"/>
    </source>
</evidence>
<evidence type="ECO:0000256" key="8">
    <source>
        <dbReference type="SAM" id="SignalP"/>
    </source>
</evidence>
<dbReference type="OrthoDB" id="5795902at2759"/>
<dbReference type="InterPro" id="IPR002241">
    <property type="entry name" value="Glyco_hydro_27"/>
</dbReference>